<dbReference type="EMBL" id="JANPWB010000009">
    <property type="protein sequence ID" value="KAJ1158704.1"/>
    <property type="molecule type" value="Genomic_DNA"/>
</dbReference>
<keyword evidence="1" id="KW-1133">Transmembrane helix</keyword>
<organism evidence="2 3">
    <name type="scientific">Pleurodeles waltl</name>
    <name type="common">Iberian ribbed newt</name>
    <dbReference type="NCBI Taxonomy" id="8319"/>
    <lineage>
        <taxon>Eukaryota</taxon>
        <taxon>Metazoa</taxon>
        <taxon>Chordata</taxon>
        <taxon>Craniata</taxon>
        <taxon>Vertebrata</taxon>
        <taxon>Euteleostomi</taxon>
        <taxon>Amphibia</taxon>
        <taxon>Batrachia</taxon>
        <taxon>Caudata</taxon>
        <taxon>Salamandroidea</taxon>
        <taxon>Salamandridae</taxon>
        <taxon>Pleurodelinae</taxon>
        <taxon>Pleurodeles</taxon>
    </lineage>
</organism>
<keyword evidence="1" id="KW-0472">Membrane</keyword>
<keyword evidence="1" id="KW-0812">Transmembrane</keyword>
<gene>
    <name evidence="2" type="ORF">NDU88_011392</name>
</gene>
<feature type="transmembrane region" description="Helical" evidence="1">
    <location>
        <begin position="130"/>
        <end position="150"/>
    </location>
</feature>
<protein>
    <recommendedName>
        <fullName evidence="4">Reverse transcriptase domain-containing protein</fullName>
    </recommendedName>
</protein>
<accession>A0AAV7S594</accession>
<dbReference type="PANTHER" id="PTHR19446">
    <property type="entry name" value="REVERSE TRANSCRIPTASES"/>
    <property type="match status" value="1"/>
</dbReference>
<name>A0AAV7S594_PLEWA</name>
<evidence type="ECO:0008006" key="4">
    <source>
        <dbReference type="Google" id="ProtNLM"/>
    </source>
</evidence>
<evidence type="ECO:0000313" key="2">
    <source>
        <dbReference type="EMBL" id="KAJ1158704.1"/>
    </source>
</evidence>
<dbReference type="AlphaFoldDB" id="A0AAV7S594"/>
<comment type="caution">
    <text evidence="2">The sequence shown here is derived from an EMBL/GenBank/DDBJ whole genome shotgun (WGS) entry which is preliminary data.</text>
</comment>
<proteinExistence type="predicted"/>
<reference evidence="2" key="1">
    <citation type="journal article" date="2022" name="bioRxiv">
        <title>Sequencing and chromosome-scale assembly of the giantPleurodeles waltlgenome.</title>
        <authorList>
            <person name="Brown T."/>
            <person name="Elewa A."/>
            <person name="Iarovenko S."/>
            <person name="Subramanian E."/>
            <person name="Araus A.J."/>
            <person name="Petzold A."/>
            <person name="Susuki M."/>
            <person name="Suzuki K.-i.T."/>
            <person name="Hayashi T."/>
            <person name="Toyoda A."/>
            <person name="Oliveira C."/>
            <person name="Osipova E."/>
            <person name="Leigh N.D."/>
            <person name="Simon A."/>
            <person name="Yun M.H."/>
        </authorList>
    </citation>
    <scope>NUCLEOTIDE SEQUENCE</scope>
    <source>
        <strain evidence="2">20211129_DDA</strain>
        <tissue evidence="2">Liver</tissue>
    </source>
</reference>
<evidence type="ECO:0000313" key="3">
    <source>
        <dbReference type="Proteomes" id="UP001066276"/>
    </source>
</evidence>
<sequence length="165" mass="18552">MPHLLETLQESRNNGLQPPSIREAQIKMLLNPGRDLLDSSSYRPKSMQDFDTKFQAKALARHLGGVVTHLVHDAQFSFIAGSGAQITLWRLPHVLHSVAGMDLAAVVVALDTEKVFDTLGLDYLWEMLQWMGLGLMFLWCIQLLYAHLWCASTMGMWSLNACLLN</sequence>
<dbReference type="Proteomes" id="UP001066276">
    <property type="component" value="Chromosome 5"/>
</dbReference>
<keyword evidence="3" id="KW-1185">Reference proteome</keyword>
<evidence type="ECO:0000256" key="1">
    <source>
        <dbReference type="SAM" id="Phobius"/>
    </source>
</evidence>